<gene>
    <name evidence="1" type="ORF">HK14_03335</name>
</gene>
<name>A0A1Z5YW66_9PROT</name>
<evidence type="ECO:0008006" key="3">
    <source>
        <dbReference type="Google" id="ProtNLM"/>
    </source>
</evidence>
<comment type="caution">
    <text evidence="1">The sequence shown here is derived from an EMBL/GenBank/DDBJ whole genome shotgun (WGS) entry which is preliminary data.</text>
</comment>
<accession>A0A1Z5YW66</accession>
<protein>
    <recommendedName>
        <fullName evidence="3">Bacteriophage protein</fullName>
    </recommendedName>
</protein>
<dbReference type="AlphaFoldDB" id="A0A1Z5YW66"/>
<evidence type="ECO:0000313" key="1">
    <source>
        <dbReference type="EMBL" id="OUJ03204.1"/>
    </source>
</evidence>
<proteinExistence type="predicted"/>
<dbReference type="RefSeq" id="WP_086650876.1">
    <property type="nucleotide sequence ID" value="NZ_JOMQ01000016.1"/>
</dbReference>
<reference evidence="1 2" key="1">
    <citation type="submission" date="2014-06" db="EMBL/GenBank/DDBJ databases">
        <authorList>
            <person name="Ju J."/>
            <person name="Zhang J."/>
        </authorList>
    </citation>
    <scope>NUCLEOTIDE SEQUENCE [LARGE SCALE GENOMIC DNA]</scope>
    <source>
        <strain evidence="1 2">DsW_47</strain>
    </source>
</reference>
<dbReference type="Pfam" id="PF07409">
    <property type="entry name" value="GP46"/>
    <property type="match status" value="1"/>
</dbReference>
<sequence>MDIKIRWVPSECRGDWVIENGDIGLDSALTSAVLVSLFSDRVAPETVTTDAASAGIVGAPDAEGSNRADRRGWWGDVYNAVPIGSRLWQLARTIVANQTSVLRETEAICHEALQWLIDDGVAQSVNVAASWGKKNALIFKITIRKPGQSAAQDFLFSWAWEGIS</sequence>
<dbReference type="EMBL" id="JOMQ01000016">
    <property type="protein sequence ID" value="OUJ03204.1"/>
    <property type="molecule type" value="Genomic_DNA"/>
</dbReference>
<organism evidence="1 2">
    <name type="scientific">Acetobacter cibinongensis</name>
    <dbReference type="NCBI Taxonomy" id="146475"/>
    <lineage>
        <taxon>Bacteria</taxon>
        <taxon>Pseudomonadati</taxon>
        <taxon>Pseudomonadota</taxon>
        <taxon>Alphaproteobacteria</taxon>
        <taxon>Acetobacterales</taxon>
        <taxon>Acetobacteraceae</taxon>
        <taxon>Acetobacter</taxon>
    </lineage>
</organism>
<evidence type="ECO:0000313" key="2">
    <source>
        <dbReference type="Proteomes" id="UP000196086"/>
    </source>
</evidence>
<dbReference type="OrthoDB" id="5677166at2"/>
<dbReference type="InterPro" id="IPR010877">
    <property type="entry name" value="Phage_Mu_Gp46"/>
</dbReference>
<dbReference type="Proteomes" id="UP000196086">
    <property type="component" value="Unassembled WGS sequence"/>
</dbReference>